<feature type="region of interest" description="Disordered" evidence="1">
    <location>
        <begin position="36"/>
        <end position="120"/>
    </location>
</feature>
<feature type="transmembrane region" description="Helical" evidence="2">
    <location>
        <begin position="125"/>
        <end position="146"/>
    </location>
</feature>
<dbReference type="GO" id="GO:1990593">
    <property type="term" value="F:nascent polypeptide-associated complex binding"/>
    <property type="evidence" value="ECO:0007669"/>
    <property type="project" value="InterPro"/>
</dbReference>
<accession>A0A384JYH7</accession>
<evidence type="ECO:0000256" key="2">
    <source>
        <dbReference type="SAM" id="Phobius"/>
    </source>
</evidence>
<dbReference type="InterPro" id="IPR039454">
    <property type="entry name" value="OM14"/>
</dbReference>
<evidence type="ECO:0000313" key="4">
    <source>
        <dbReference type="Proteomes" id="UP000001798"/>
    </source>
</evidence>
<keyword evidence="4" id="KW-1185">Reference proteome</keyword>
<sequence>MSYAQAAASGPQQTDEEESLLPPTIFTTHSGQELIIPPQKRAPAPPSVISTEAPSTSSLIDVDTDSVHTVPSDFQSQPVQTETQANRLEQEAEQIEAKLRAAKDAASKKSKKGKSRVQENSDNPVVIGNAIAVAALSTGLGFGAYSKYAKGELTWKVVGAWAGVVGALAVGDYYLSSYLFKTKYPAKK</sequence>
<keyword evidence="2" id="KW-1133">Transmembrane helix</keyword>
<dbReference type="KEGG" id="bfu:BCIN_12g00220"/>
<feature type="compositionally biased region" description="Polar residues" evidence="1">
    <location>
        <begin position="48"/>
        <end position="59"/>
    </location>
</feature>
<feature type="transmembrane region" description="Helical" evidence="2">
    <location>
        <begin position="158"/>
        <end position="180"/>
    </location>
</feature>
<proteinExistence type="predicted"/>
<dbReference type="RefSeq" id="XP_024551971.1">
    <property type="nucleotide sequence ID" value="XM_024696165.1"/>
</dbReference>
<name>A0A384JYH7_BOTFB</name>
<protein>
    <submittedName>
        <fullName evidence="3">Uncharacterized protein</fullName>
    </submittedName>
</protein>
<dbReference type="GO" id="GO:0006626">
    <property type="term" value="P:protein targeting to mitochondrion"/>
    <property type="evidence" value="ECO:0007669"/>
    <property type="project" value="TreeGrafter"/>
</dbReference>
<keyword evidence="2" id="KW-0812">Transmembrane</keyword>
<keyword evidence="2" id="KW-0472">Membrane</keyword>
<dbReference type="AlphaFoldDB" id="A0A384JYH7"/>
<feature type="region of interest" description="Disordered" evidence="1">
    <location>
        <begin position="1"/>
        <end position="23"/>
    </location>
</feature>
<evidence type="ECO:0000313" key="3">
    <source>
        <dbReference type="EMBL" id="ATZ55424.1"/>
    </source>
</evidence>
<dbReference type="Proteomes" id="UP000001798">
    <property type="component" value="Chromosome 12"/>
</dbReference>
<dbReference type="PANTHER" id="PTHR38402">
    <property type="entry name" value="MITOCHONDRIAL OUTER MEMBRANE PROTEIN OM14"/>
    <property type="match status" value="1"/>
</dbReference>
<organism evidence="3 4">
    <name type="scientific">Botryotinia fuckeliana (strain B05.10)</name>
    <name type="common">Noble rot fungus</name>
    <name type="synonym">Botrytis cinerea</name>
    <dbReference type="NCBI Taxonomy" id="332648"/>
    <lineage>
        <taxon>Eukaryota</taxon>
        <taxon>Fungi</taxon>
        <taxon>Dikarya</taxon>
        <taxon>Ascomycota</taxon>
        <taxon>Pezizomycotina</taxon>
        <taxon>Leotiomycetes</taxon>
        <taxon>Helotiales</taxon>
        <taxon>Sclerotiniaceae</taxon>
        <taxon>Botrytis</taxon>
    </lineage>
</organism>
<dbReference type="EMBL" id="CP009816">
    <property type="protein sequence ID" value="ATZ55424.1"/>
    <property type="molecule type" value="Genomic_DNA"/>
</dbReference>
<evidence type="ECO:0000256" key="1">
    <source>
        <dbReference type="SAM" id="MobiDB-lite"/>
    </source>
</evidence>
<gene>
    <name evidence="3" type="ORF">BCIN_12g00220</name>
</gene>
<reference evidence="3 4" key="2">
    <citation type="journal article" date="2012" name="Eukaryot. Cell">
        <title>Genome update of Botrytis cinerea strains B05.10 and T4.</title>
        <authorList>
            <person name="Staats M."/>
            <person name="van Kan J.A."/>
        </authorList>
    </citation>
    <scope>NUCLEOTIDE SEQUENCE [LARGE SCALE GENOMIC DNA]</scope>
    <source>
        <strain evidence="3 4">B05.10</strain>
    </source>
</reference>
<dbReference type="PANTHER" id="PTHR38402:SF1">
    <property type="entry name" value="MITOCHONDRIAL OUTER MEMBRANE PROTEIN OM14"/>
    <property type="match status" value="1"/>
</dbReference>
<dbReference type="GeneID" id="5438598"/>
<dbReference type="OrthoDB" id="5422928at2759"/>
<reference evidence="3 4" key="1">
    <citation type="journal article" date="2011" name="PLoS Genet.">
        <title>Genomic analysis of the necrotrophic fungal pathogens Sclerotinia sclerotiorum and Botrytis cinerea.</title>
        <authorList>
            <person name="Amselem J."/>
            <person name="Cuomo C.A."/>
            <person name="van Kan J.A."/>
            <person name="Viaud M."/>
            <person name="Benito E.P."/>
            <person name="Couloux A."/>
            <person name="Coutinho P.M."/>
            <person name="de Vries R.P."/>
            <person name="Dyer P.S."/>
            <person name="Fillinger S."/>
            <person name="Fournier E."/>
            <person name="Gout L."/>
            <person name="Hahn M."/>
            <person name="Kohn L."/>
            <person name="Lapalu N."/>
            <person name="Plummer K.M."/>
            <person name="Pradier J.M."/>
            <person name="Quevillon E."/>
            <person name="Sharon A."/>
            <person name="Simon A."/>
            <person name="ten Have A."/>
            <person name="Tudzynski B."/>
            <person name="Tudzynski P."/>
            <person name="Wincker P."/>
            <person name="Andrew M."/>
            <person name="Anthouard V."/>
            <person name="Beever R.E."/>
            <person name="Beffa R."/>
            <person name="Benoit I."/>
            <person name="Bouzid O."/>
            <person name="Brault B."/>
            <person name="Chen Z."/>
            <person name="Choquer M."/>
            <person name="Collemare J."/>
            <person name="Cotton P."/>
            <person name="Danchin E.G."/>
            <person name="Da Silva C."/>
            <person name="Gautier A."/>
            <person name="Giraud C."/>
            <person name="Giraud T."/>
            <person name="Gonzalez C."/>
            <person name="Grossetete S."/>
            <person name="Guldener U."/>
            <person name="Henrissat B."/>
            <person name="Howlett B.J."/>
            <person name="Kodira C."/>
            <person name="Kretschmer M."/>
            <person name="Lappartient A."/>
            <person name="Leroch M."/>
            <person name="Levis C."/>
            <person name="Mauceli E."/>
            <person name="Neuveglise C."/>
            <person name="Oeser B."/>
            <person name="Pearson M."/>
            <person name="Poulain J."/>
            <person name="Poussereau N."/>
            <person name="Quesneville H."/>
            <person name="Rascle C."/>
            <person name="Schumacher J."/>
            <person name="Segurens B."/>
            <person name="Sexton A."/>
            <person name="Silva E."/>
            <person name="Sirven C."/>
            <person name="Soanes D.M."/>
            <person name="Talbot N.J."/>
            <person name="Templeton M."/>
            <person name="Yandava C."/>
            <person name="Yarden O."/>
            <person name="Zeng Q."/>
            <person name="Rollins J.A."/>
            <person name="Lebrun M.H."/>
            <person name="Dickman M."/>
        </authorList>
    </citation>
    <scope>NUCLEOTIDE SEQUENCE [LARGE SCALE GENOMIC DNA]</scope>
    <source>
        <strain evidence="3 4">B05.10</strain>
    </source>
</reference>
<feature type="compositionally biased region" description="Polar residues" evidence="1">
    <location>
        <begin position="67"/>
        <end position="87"/>
    </location>
</feature>
<feature type="compositionally biased region" description="Basic and acidic residues" evidence="1">
    <location>
        <begin position="95"/>
        <end position="107"/>
    </location>
</feature>
<dbReference type="GO" id="GO:0005741">
    <property type="term" value="C:mitochondrial outer membrane"/>
    <property type="evidence" value="ECO:0007669"/>
    <property type="project" value="InterPro"/>
</dbReference>
<dbReference type="VEuPathDB" id="FungiDB:Bcin12g00220"/>
<reference evidence="3 4" key="3">
    <citation type="journal article" date="2017" name="Mol. Plant Pathol.">
        <title>A gapless genome sequence of the fungus Botrytis cinerea.</title>
        <authorList>
            <person name="Van Kan J.A."/>
            <person name="Stassen J.H."/>
            <person name="Mosbach A."/>
            <person name="Van Der Lee T.A."/>
            <person name="Faino L."/>
            <person name="Farmer A.D."/>
            <person name="Papasotiriou D.G."/>
            <person name="Zhou S."/>
            <person name="Seidl M.F."/>
            <person name="Cottam E."/>
            <person name="Edel D."/>
            <person name="Hahn M."/>
            <person name="Schwartz D.C."/>
            <person name="Dietrich R.A."/>
            <person name="Widdison S."/>
            <person name="Scalliet G."/>
        </authorList>
    </citation>
    <scope>NUCLEOTIDE SEQUENCE [LARGE SCALE GENOMIC DNA]</scope>
    <source>
        <strain evidence="3 4">B05.10</strain>
    </source>
</reference>